<accession>A0A0E9RUU8</accession>
<reference evidence="1" key="2">
    <citation type="journal article" date="2015" name="Fish Shellfish Immunol.">
        <title>Early steps in the European eel (Anguilla anguilla)-Vibrio vulnificus interaction in the gills: Role of the RtxA13 toxin.</title>
        <authorList>
            <person name="Callol A."/>
            <person name="Pajuelo D."/>
            <person name="Ebbesson L."/>
            <person name="Teles M."/>
            <person name="MacKenzie S."/>
            <person name="Amaro C."/>
        </authorList>
    </citation>
    <scope>NUCLEOTIDE SEQUENCE</scope>
</reference>
<organism evidence="1">
    <name type="scientific">Anguilla anguilla</name>
    <name type="common">European freshwater eel</name>
    <name type="synonym">Muraena anguilla</name>
    <dbReference type="NCBI Taxonomy" id="7936"/>
    <lineage>
        <taxon>Eukaryota</taxon>
        <taxon>Metazoa</taxon>
        <taxon>Chordata</taxon>
        <taxon>Craniata</taxon>
        <taxon>Vertebrata</taxon>
        <taxon>Euteleostomi</taxon>
        <taxon>Actinopterygii</taxon>
        <taxon>Neopterygii</taxon>
        <taxon>Teleostei</taxon>
        <taxon>Anguilliformes</taxon>
        <taxon>Anguillidae</taxon>
        <taxon>Anguilla</taxon>
    </lineage>
</organism>
<protein>
    <submittedName>
        <fullName evidence="1">Uncharacterized protein</fullName>
    </submittedName>
</protein>
<sequence>MSFNAFKCRPIFVTD</sequence>
<evidence type="ECO:0000313" key="1">
    <source>
        <dbReference type="EMBL" id="JAH32240.1"/>
    </source>
</evidence>
<name>A0A0E9RUU8_ANGAN</name>
<reference evidence="1" key="1">
    <citation type="submission" date="2014-11" db="EMBL/GenBank/DDBJ databases">
        <authorList>
            <person name="Amaro Gonzalez C."/>
        </authorList>
    </citation>
    <scope>NUCLEOTIDE SEQUENCE</scope>
</reference>
<proteinExistence type="predicted"/>
<dbReference type="EMBL" id="GBXM01076337">
    <property type="protein sequence ID" value="JAH32240.1"/>
    <property type="molecule type" value="Transcribed_RNA"/>
</dbReference>